<evidence type="ECO:0000256" key="1">
    <source>
        <dbReference type="SAM" id="MobiDB-lite"/>
    </source>
</evidence>
<keyword evidence="2" id="KW-0812">Transmembrane</keyword>
<feature type="compositionally biased region" description="Polar residues" evidence="1">
    <location>
        <begin position="88"/>
        <end position="97"/>
    </location>
</feature>
<feature type="region of interest" description="Disordered" evidence="1">
    <location>
        <begin position="88"/>
        <end position="120"/>
    </location>
</feature>
<evidence type="ECO:0000256" key="2">
    <source>
        <dbReference type="SAM" id="Phobius"/>
    </source>
</evidence>
<protein>
    <submittedName>
        <fullName evidence="3">Small hydrophobic protein</fullName>
    </submittedName>
</protein>
<evidence type="ECO:0000313" key="4">
    <source>
        <dbReference type="Proteomes" id="UP000162324"/>
    </source>
</evidence>
<dbReference type="EMBL" id="KP762799">
    <property type="protein sequence ID" value="AKA28292.1"/>
    <property type="molecule type" value="Viral_cRNA"/>
</dbReference>
<sequence>MRPQVAVWALRLLATGLAMVSLVFCLDQVIMQVLIRDIGDLLTSSEIKTTRETLREHLSSITLIMSFALTCSISGCVLSLVALYPSKNTDGTNTQPQVEEARSENLSHSSMHTNNRPATPPPPYYVAIQLSAEMQPGYHPGD</sequence>
<evidence type="ECO:0000313" key="3">
    <source>
        <dbReference type="EMBL" id="AKA28292.1"/>
    </source>
</evidence>
<name>A0A0D5YB53_9MONO</name>
<dbReference type="Proteomes" id="UP000162324">
    <property type="component" value="Genome"/>
</dbReference>
<organism evidence="3 4">
    <name type="scientific">avian paramyxovirus 6</name>
    <dbReference type="NCBI Taxonomy" id="2560316"/>
    <lineage>
        <taxon>Viruses</taxon>
        <taxon>Riboviria</taxon>
        <taxon>Orthornavirae</taxon>
        <taxon>Negarnaviricota</taxon>
        <taxon>Haploviricotina</taxon>
        <taxon>Monjiviricetes</taxon>
        <taxon>Mononegavirales</taxon>
        <taxon>Paramyxoviridae</taxon>
        <taxon>Avulavirinae</taxon>
        <taxon>Metaavulavirus</taxon>
        <taxon>Metaavulavirus calidris</taxon>
        <taxon>Metaavulavirus hongkongense</taxon>
    </lineage>
</organism>
<accession>A0A0D5YB53</accession>
<gene>
    <name evidence="3" type="primary">SH</name>
</gene>
<feature type="transmembrane region" description="Helical" evidence="2">
    <location>
        <begin position="6"/>
        <end position="26"/>
    </location>
</feature>
<keyword evidence="2" id="KW-1133">Transmembrane helix</keyword>
<feature type="compositionally biased region" description="Polar residues" evidence="1">
    <location>
        <begin position="106"/>
        <end position="117"/>
    </location>
</feature>
<feature type="transmembrane region" description="Helical" evidence="2">
    <location>
        <begin position="61"/>
        <end position="84"/>
    </location>
</feature>
<reference evidence="3 4" key="1">
    <citation type="journal article" date="2015" name="Genome Announc.">
        <title>Complete Genome Sequence of Avian Paramyxovirus Strain APMV-6/red-crested pochard/Balkhash/5842/2013 from Kazakhstan.</title>
        <authorList>
            <person name="Karamendin K."/>
            <person name="Kydyrmanov A."/>
            <person name="Seidalina A."/>
            <person name="Jenckel M."/>
            <person name="Starick E."/>
            <person name="Grund C."/>
            <person name="Asanova S."/>
            <person name="Khan E."/>
            <person name="Daulbayeva K."/>
            <person name="Kasymbekov Y."/>
            <person name="Zhumatov K."/>
            <person name="Sayatov M."/>
            <person name="Beer M."/>
            <person name="Fereidouni S."/>
        </authorList>
    </citation>
    <scope>NUCLEOTIDE SEQUENCE [LARGE SCALE GENOMIC DNA]</scope>
    <source>
        <strain evidence="3">Red-crested pochard/Balkhash/5842/2013</strain>
    </source>
</reference>
<proteinExistence type="predicted"/>
<keyword evidence="2" id="KW-0472">Membrane</keyword>